<dbReference type="SUPFAM" id="SSF49464">
    <property type="entry name" value="Carboxypeptidase regulatory domain-like"/>
    <property type="match status" value="2"/>
</dbReference>
<comment type="caution">
    <text evidence="3">The sequence shown here is derived from an EMBL/GenBank/DDBJ whole genome shotgun (WGS) entry which is preliminary data.</text>
</comment>
<dbReference type="RefSeq" id="WP_380929331.1">
    <property type="nucleotide sequence ID" value="NZ_JBHUGS010000002.1"/>
</dbReference>
<feature type="domain" description="DUF11" evidence="2">
    <location>
        <begin position="345"/>
        <end position="459"/>
    </location>
</feature>
<evidence type="ECO:0000256" key="1">
    <source>
        <dbReference type="SAM" id="SignalP"/>
    </source>
</evidence>
<evidence type="ECO:0000259" key="2">
    <source>
        <dbReference type="Pfam" id="PF01345"/>
    </source>
</evidence>
<dbReference type="Gene3D" id="2.60.40.10">
    <property type="entry name" value="Immunoglobulins"/>
    <property type="match status" value="1"/>
</dbReference>
<dbReference type="InterPro" id="IPR047589">
    <property type="entry name" value="DUF11_rpt"/>
</dbReference>
<dbReference type="InterPro" id="IPR001434">
    <property type="entry name" value="OmcB-like_DUF11"/>
</dbReference>
<evidence type="ECO:0000313" key="3">
    <source>
        <dbReference type="EMBL" id="MFD1950959.1"/>
    </source>
</evidence>
<dbReference type="Pfam" id="PF01345">
    <property type="entry name" value="DUF11"/>
    <property type="match status" value="1"/>
</dbReference>
<protein>
    <recommendedName>
        <fullName evidence="2">DUF11 domain-containing protein</fullName>
    </recommendedName>
</protein>
<name>A0ABW4U023_9SPHN</name>
<reference evidence="4" key="1">
    <citation type="journal article" date="2019" name="Int. J. Syst. Evol. Microbiol.">
        <title>The Global Catalogue of Microorganisms (GCM) 10K type strain sequencing project: providing services to taxonomists for standard genome sequencing and annotation.</title>
        <authorList>
            <consortium name="The Broad Institute Genomics Platform"/>
            <consortium name="The Broad Institute Genome Sequencing Center for Infectious Disease"/>
            <person name="Wu L."/>
            <person name="Ma J."/>
        </authorList>
    </citation>
    <scope>NUCLEOTIDE SEQUENCE [LARGE SCALE GENOMIC DNA]</scope>
    <source>
        <strain evidence="4">CGMCC 1.12702</strain>
    </source>
</reference>
<feature type="chain" id="PRO_5045654901" description="DUF11 domain-containing protein" evidence="1">
    <location>
        <begin position="25"/>
        <end position="1669"/>
    </location>
</feature>
<dbReference type="InterPro" id="IPR008969">
    <property type="entry name" value="CarboxyPept-like_regulatory"/>
</dbReference>
<dbReference type="Proteomes" id="UP001597400">
    <property type="component" value="Unassembled WGS sequence"/>
</dbReference>
<sequence length="1669" mass="177371">MPILFRLLRLCAILLCAVAGVAPAQPVARISNVATLSYVRGGQTRVLTSNSVGLDVVRIKQPTTLSFRLPPPDRPIAAATCDAAAAMMIAPPIDADTLAVATRMKTVDLLSPYIVVVEAAAENRDPAARETVAVTVEIGAASRKIMVRETAAGSGVFAGLVPAPRTDAARAACEPAPGRGDTATFRFVETADSAGVAIDLLIDPAGYVFDSRTGVPVDGATVSLVDAQGAPATVFGDDGVSPYPATVVTGAAVTDAGGRVYPGVAGRYRFPLSPPGTYRLRITPPEPYRAPSTIDRAQLAQVRDPSGARYILNPASFGGELVLAGTAPFYSDIPVDRDAGGTLLLSKQASVRQASPGDFVQYRLQLANRGEAAAAGVRVTDDLPVGLRYETGSTHGVGEPTLSRNGRTLTFAVPRLAAGATADFRYVVTIAPGAPVGEALNRARATGDGAVGSNEAAASVRVQALLFSDAMTIIGRVTEGACNDPASRRRGVPGVRLLMEDGTFVVTDRDGLYHFEGVRAGRHVVQIDRAGLPATHEPVACDVDTRQAGNAISRFIEGTGGLLKRVDFQLRPTGKAAAPVDVLPVAIADDATAAGNRDWMAGQTAGVEWLFPLVDHNPRAPAQRVVIKHAPGQRVALTLNGAQVDPLSFDGTDRDDPRGVAISRWTGLPLNAGENRLAARVLNADGSVAQTLERSVHYAGAPARAVFDPAVSRLMADGVTRPLIAVRVTDAAGRPVRAGTAVPFRIEAPYTAAVDVALEQGRQQTDRPAEETVARVVGDAGIAFIALQPTTQAGAVRAVVTLTEDRTVRTSEIRSWLTAAARDWVVVGFGSGSAGYDMLKRRATALPRGDRNKVVTDGQLAFYAKGRVHGSWLLTIAYDSDRKYDPDRGLLGTIDPDRYYTVYGDATQQSYDAATRRKLYLRLERREFYALFGDFESGFNETQLTRYSRTLNGVKAAYEGPRVRASGFAAQTDTLYTRDEIRGNGLSGPYRLSGRRIVPNSDKLRIETRDRFRSERILSSESLTRHIDYDIDATLGTVRFRQPILGRDAALNPIFIVADYEVEGGRGRKLAAAGRLATRIADGKLELGASVIRDETVGVSTVAGVDAKARLAPGTELRGEYAQGGRGGLDTGKSFLAEVEHHSKSIDALGYVRQQDAAFGVGQQNLVEAGTRKYGLDGRLGITDRLSLTGTGWSQTQLTEPGSRTAGEARLEYRRDTGTVFVGGQIAMDRGIDGIKRDSRLLTLGGSQSLFGETLVLSGQTQVAPGGSKGSVDFPVRHQITAAYRVRPGIRLIGGYEIADGTDYVAHTTQAGFDVAPWKGGKFSATANQQAIGENGERTFAQYGLNQSLPIGKHWTVDATLDASSTIRGRVPEGAVINAFQPVASGGVPGGGSTTGGTVTSGQGGGDYTAVTLGAAFRANRWSWNGRAEYRDGFEQRLGLTSSVLRTLGQGQTLASGIKAYRVRSRSGAIAAYAAVDVALALRPLDRNWSVLERLELRMERADGGFTDDNALGVPAYGGGDQVTTRVINNVALNYRTGAEGRGHGFEGTLYHGAKYVRGRFAQDAYDGFIQVVGFELRRDIGTRFDIGLQGSVQHALTRNVVAFAGGPTVGVSPATDMWVTVGYNVAGYRDRDFEADRYTRQGPYVTMRMKFDQTTLSRVGGARGGVTR</sequence>
<evidence type="ECO:0000313" key="4">
    <source>
        <dbReference type="Proteomes" id="UP001597400"/>
    </source>
</evidence>
<feature type="signal peptide" evidence="1">
    <location>
        <begin position="1"/>
        <end position="24"/>
    </location>
</feature>
<keyword evidence="1" id="KW-0732">Signal</keyword>
<dbReference type="InterPro" id="IPR013783">
    <property type="entry name" value="Ig-like_fold"/>
</dbReference>
<dbReference type="EMBL" id="JBHUGS010000002">
    <property type="protein sequence ID" value="MFD1950959.1"/>
    <property type="molecule type" value="Genomic_DNA"/>
</dbReference>
<accession>A0ABW4U023</accession>
<keyword evidence="4" id="KW-1185">Reference proteome</keyword>
<organism evidence="3 4">
    <name type="scientific">Sphingomonas arantia</name>
    <dbReference type="NCBI Taxonomy" id="1460676"/>
    <lineage>
        <taxon>Bacteria</taxon>
        <taxon>Pseudomonadati</taxon>
        <taxon>Pseudomonadota</taxon>
        <taxon>Alphaproteobacteria</taxon>
        <taxon>Sphingomonadales</taxon>
        <taxon>Sphingomonadaceae</taxon>
        <taxon>Sphingomonas</taxon>
    </lineage>
</organism>
<gene>
    <name evidence="3" type="ORF">ACFSGX_09295</name>
</gene>
<dbReference type="NCBIfam" id="TIGR01451">
    <property type="entry name" value="B_ant_repeat"/>
    <property type="match status" value="1"/>
</dbReference>
<proteinExistence type="predicted"/>